<evidence type="ECO:0000256" key="1">
    <source>
        <dbReference type="SAM" id="MobiDB-lite"/>
    </source>
</evidence>
<reference evidence="2" key="2">
    <citation type="submission" date="2004-02" db="EMBL/GenBank/DDBJ databases">
        <authorList>
            <consortium name="Genoscope"/>
            <consortium name="Whitehead Institute Centre for Genome Research"/>
        </authorList>
    </citation>
    <scope>NUCLEOTIDE SEQUENCE</scope>
</reference>
<dbReference type="AlphaFoldDB" id="Q4THQ3"/>
<feature type="compositionally biased region" description="Low complexity" evidence="1">
    <location>
        <begin position="43"/>
        <end position="74"/>
    </location>
</feature>
<sequence length="122" mass="12813">MQPQHGRHAQQDSLSSHCVSPMSQGAGVSGQPVPDPHQGHPRSVSSQSSQQPMRSSSSNKHVSSSSAAPSSSYSLLQPLVPEVKEMSSGYTRLSANSMVGERTSTHPPSALCWLAAVSLSAY</sequence>
<reference evidence="2" key="1">
    <citation type="journal article" date="2004" name="Nature">
        <title>Genome duplication in the teleost fish Tetraodon nigroviridis reveals the early vertebrate proto-karyotype.</title>
        <authorList>
            <person name="Jaillon O."/>
            <person name="Aury J.-M."/>
            <person name="Brunet F."/>
            <person name="Petit J.-L."/>
            <person name="Stange-Thomann N."/>
            <person name="Mauceli E."/>
            <person name="Bouneau L."/>
            <person name="Fischer C."/>
            <person name="Ozouf-Costaz C."/>
            <person name="Bernot A."/>
            <person name="Nicaud S."/>
            <person name="Jaffe D."/>
            <person name="Fisher S."/>
            <person name="Lutfalla G."/>
            <person name="Dossat C."/>
            <person name="Segurens B."/>
            <person name="Dasilva C."/>
            <person name="Salanoubat M."/>
            <person name="Levy M."/>
            <person name="Boudet N."/>
            <person name="Castellano S."/>
            <person name="Anthouard V."/>
            <person name="Jubin C."/>
            <person name="Castelli V."/>
            <person name="Katinka M."/>
            <person name="Vacherie B."/>
            <person name="Biemont C."/>
            <person name="Skalli Z."/>
            <person name="Cattolico L."/>
            <person name="Poulain J."/>
            <person name="De Berardinis V."/>
            <person name="Cruaud C."/>
            <person name="Duprat S."/>
            <person name="Brottier P."/>
            <person name="Coutanceau J.-P."/>
            <person name="Gouzy J."/>
            <person name="Parra G."/>
            <person name="Lardier G."/>
            <person name="Chapple C."/>
            <person name="McKernan K.J."/>
            <person name="McEwan P."/>
            <person name="Bosak S."/>
            <person name="Kellis M."/>
            <person name="Volff J.-N."/>
            <person name="Guigo R."/>
            <person name="Zody M.C."/>
            <person name="Mesirov J."/>
            <person name="Lindblad-Toh K."/>
            <person name="Birren B."/>
            <person name="Nusbaum C."/>
            <person name="Kahn D."/>
            <person name="Robinson-Rechavi M."/>
            <person name="Laudet V."/>
            <person name="Schachter V."/>
            <person name="Quetier F."/>
            <person name="Saurin W."/>
            <person name="Scarpelli C."/>
            <person name="Wincker P."/>
            <person name="Lander E.S."/>
            <person name="Weissenbach J."/>
            <person name="Roest Crollius H."/>
        </authorList>
    </citation>
    <scope>NUCLEOTIDE SEQUENCE [LARGE SCALE GENOMIC DNA]</scope>
</reference>
<proteinExistence type="predicted"/>
<dbReference type="EMBL" id="CAAE01002761">
    <property type="protein sequence ID" value="CAF87579.1"/>
    <property type="molecule type" value="Genomic_DNA"/>
</dbReference>
<evidence type="ECO:0000313" key="2">
    <source>
        <dbReference type="EMBL" id="CAF87579.1"/>
    </source>
</evidence>
<gene>
    <name evidence="2" type="ORF">GSTENG00000437001</name>
</gene>
<dbReference type="KEGG" id="tng:GSTEN00000437G001"/>
<name>Q4THQ3_TETNG</name>
<feature type="region of interest" description="Disordered" evidence="1">
    <location>
        <begin position="1"/>
        <end position="74"/>
    </location>
</feature>
<organism evidence="2">
    <name type="scientific">Tetraodon nigroviridis</name>
    <name type="common">Spotted green pufferfish</name>
    <name type="synonym">Chelonodon nigroviridis</name>
    <dbReference type="NCBI Taxonomy" id="99883"/>
    <lineage>
        <taxon>Eukaryota</taxon>
        <taxon>Metazoa</taxon>
        <taxon>Chordata</taxon>
        <taxon>Craniata</taxon>
        <taxon>Vertebrata</taxon>
        <taxon>Euteleostomi</taxon>
        <taxon>Actinopterygii</taxon>
        <taxon>Neopterygii</taxon>
        <taxon>Teleostei</taxon>
        <taxon>Neoteleostei</taxon>
        <taxon>Acanthomorphata</taxon>
        <taxon>Eupercaria</taxon>
        <taxon>Tetraodontiformes</taxon>
        <taxon>Tetradontoidea</taxon>
        <taxon>Tetraodontidae</taxon>
        <taxon>Tetraodon</taxon>
    </lineage>
</organism>
<accession>Q4THQ3</accession>
<comment type="caution">
    <text evidence="2">The sequence shown here is derived from an EMBL/GenBank/DDBJ whole genome shotgun (WGS) entry which is preliminary data.</text>
</comment>
<protein>
    <submittedName>
        <fullName evidence="2">(spotted green pufferfish) hypothetical protein</fullName>
    </submittedName>
</protein>
<feature type="compositionally biased region" description="Polar residues" evidence="1">
    <location>
        <begin position="11"/>
        <end position="23"/>
    </location>
</feature>